<protein>
    <recommendedName>
        <fullName evidence="2">Ice-binding protein C-terminal domain-containing protein</fullName>
    </recommendedName>
</protein>
<keyword evidence="1" id="KW-0732">Signal</keyword>
<dbReference type="RefSeq" id="WP_146398307.1">
    <property type="nucleotide sequence ID" value="NZ_SJPJ01000001.1"/>
</dbReference>
<dbReference type="NCBIfam" id="TIGR02595">
    <property type="entry name" value="PEP_CTERM"/>
    <property type="match status" value="1"/>
</dbReference>
<comment type="caution">
    <text evidence="3">The sequence shown here is derived from an EMBL/GenBank/DDBJ whole genome shotgun (WGS) entry which is preliminary data.</text>
</comment>
<sequence length="221" mass="23370" precursor="true">MKIKVAILGVCFTAFTAFGNSRTVMGDVLVAVQGDGSTSATVFQGPNQVVDFFIRSDASETVASISVVFDLPQYDMVTGYTTGLDNATYFGNGILEAPIGSPITVYPFSEEIFDVPGFDINQEFSESAPGVFQQPLPASFTPWFSIVLDTSALEIGSHDLIVADALILSDNGAGFDFLNVATPSLQLNVSAVPEPGSLGALAISSVGLVGFIRRRKRNSII</sequence>
<feature type="domain" description="Ice-binding protein C-terminal" evidence="2">
    <location>
        <begin position="191"/>
        <end position="216"/>
    </location>
</feature>
<feature type="signal peptide" evidence="1">
    <location>
        <begin position="1"/>
        <end position="19"/>
    </location>
</feature>
<name>A0A5C5Z3T3_9BACT</name>
<reference evidence="3 4" key="1">
    <citation type="submission" date="2019-02" db="EMBL/GenBank/DDBJ databases">
        <title>Deep-cultivation of Planctomycetes and their phenomic and genomic characterization uncovers novel biology.</title>
        <authorList>
            <person name="Wiegand S."/>
            <person name="Jogler M."/>
            <person name="Boedeker C."/>
            <person name="Pinto D."/>
            <person name="Vollmers J."/>
            <person name="Rivas-Marin E."/>
            <person name="Kohn T."/>
            <person name="Peeters S.H."/>
            <person name="Heuer A."/>
            <person name="Rast P."/>
            <person name="Oberbeckmann S."/>
            <person name="Bunk B."/>
            <person name="Jeske O."/>
            <person name="Meyerdierks A."/>
            <person name="Storesund J.E."/>
            <person name="Kallscheuer N."/>
            <person name="Luecker S."/>
            <person name="Lage O.M."/>
            <person name="Pohl T."/>
            <person name="Merkel B.J."/>
            <person name="Hornburger P."/>
            <person name="Mueller R.-W."/>
            <person name="Bruemmer F."/>
            <person name="Labrenz M."/>
            <person name="Spormann A.M."/>
            <person name="Op Den Camp H."/>
            <person name="Overmann J."/>
            <person name="Amann R."/>
            <person name="Jetten M.S.M."/>
            <person name="Mascher T."/>
            <person name="Medema M.H."/>
            <person name="Devos D.P."/>
            <person name="Kaster A.-K."/>
            <person name="Ovreas L."/>
            <person name="Rohde M."/>
            <person name="Galperin M.Y."/>
            <person name="Jogler C."/>
        </authorList>
    </citation>
    <scope>NUCLEOTIDE SEQUENCE [LARGE SCALE GENOMIC DNA]</scope>
    <source>
        <strain evidence="3 4">CA13</strain>
    </source>
</reference>
<dbReference type="Pfam" id="PF07589">
    <property type="entry name" value="PEP-CTERM"/>
    <property type="match status" value="1"/>
</dbReference>
<dbReference type="EMBL" id="SJPJ01000001">
    <property type="protein sequence ID" value="TWT82049.1"/>
    <property type="molecule type" value="Genomic_DNA"/>
</dbReference>
<organism evidence="3 4">
    <name type="scientific">Novipirellula herctigrandis</name>
    <dbReference type="NCBI Taxonomy" id="2527986"/>
    <lineage>
        <taxon>Bacteria</taxon>
        <taxon>Pseudomonadati</taxon>
        <taxon>Planctomycetota</taxon>
        <taxon>Planctomycetia</taxon>
        <taxon>Pirellulales</taxon>
        <taxon>Pirellulaceae</taxon>
        <taxon>Novipirellula</taxon>
    </lineage>
</organism>
<evidence type="ECO:0000313" key="4">
    <source>
        <dbReference type="Proteomes" id="UP000315010"/>
    </source>
</evidence>
<feature type="chain" id="PRO_5023030131" description="Ice-binding protein C-terminal domain-containing protein" evidence="1">
    <location>
        <begin position="20"/>
        <end position="221"/>
    </location>
</feature>
<dbReference type="Proteomes" id="UP000315010">
    <property type="component" value="Unassembled WGS sequence"/>
</dbReference>
<dbReference type="AlphaFoldDB" id="A0A5C5Z3T3"/>
<dbReference type="InterPro" id="IPR013424">
    <property type="entry name" value="Ice-binding_C"/>
</dbReference>
<keyword evidence="4" id="KW-1185">Reference proteome</keyword>
<gene>
    <name evidence="3" type="ORF">CA13_35040</name>
</gene>
<evidence type="ECO:0000256" key="1">
    <source>
        <dbReference type="SAM" id="SignalP"/>
    </source>
</evidence>
<proteinExistence type="predicted"/>
<evidence type="ECO:0000313" key="3">
    <source>
        <dbReference type="EMBL" id="TWT82049.1"/>
    </source>
</evidence>
<evidence type="ECO:0000259" key="2">
    <source>
        <dbReference type="Pfam" id="PF07589"/>
    </source>
</evidence>
<accession>A0A5C5Z3T3</accession>